<evidence type="ECO:0000256" key="1">
    <source>
        <dbReference type="SAM" id="MobiDB-lite"/>
    </source>
</evidence>
<protein>
    <submittedName>
        <fullName evidence="2">Uncharacterized protein</fullName>
    </submittedName>
</protein>
<name>A0A4C1U3W9_EUMVA</name>
<gene>
    <name evidence="2" type="ORF">EVAR_11116_1</name>
</gene>
<evidence type="ECO:0000313" key="2">
    <source>
        <dbReference type="EMBL" id="GBP21085.1"/>
    </source>
</evidence>
<feature type="region of interest" description="Disordered" evidence="1">
    <location>
        <begin position="41"/>
        <end position="105"/>
    </location>
</feature>
<proteinExistence type="predicted"/>
<dbReference type="EMBL" id="BGZK01000125">
    <property type="protein sequence ID" value="GBP21085.1"/>
    <property type="molecule type" value="Genomic_DNA"/>
</dbReference>
<comment type="caution">
    <text evidence="2">The sequence shown here is derived from an EMBL/GenBank/DDBJ whole genome shotgun (WGS) entry which is preliminary data.</text>
</comment>
<sequence length="105" mass="12141">MLYDRKFIATTYRTLHSSGRRTGVYKKSVTTRERADRCRLSPRYRPSADVRTTPNTPALGRPPRLSNIGRGQYSDGRPPWNTGEPCWRRPRRHSPCEPTADRGVR</sequence>
<organism evidence="2 3">
    <name type="scientific">Eumeta variegata</name>
    <name type="common">Bagworm moth</name>
    <name type="synonym">Eumeta japonica</name>
    <dbReference type="NCBI Taxonomy" id="151549"/>
    <lineage>
        <taxon>Eukaryota</taxon>
        <taxon>Metazoa</taxon>
        <taxon>Ecdysozoa</taxon>
        <taxon>Arthropoda</taxon>
        <taxon>Hexapoda</taxon>
        <taxon>Insecta</taxon>
        <taxon>Pterygota</taxon>
        <taxon>Neoptera</taxon>
        <taxon>Endopterygota</taxon>
        <taxon>Lepidoptera</taxon>
        <taxon>Glossata</taxon>
        <taxon>Ditrysia</taxon>
        <taxon>Tineoidea</taxon>
        <taxon>Psychidae</taxon>
        <taxon>Oiketicinae</taxon>
        <taxon>Eumeta</taxon>
    </lineage>
</organism>
<accession>A0A4C1U3W9</accession>
<reference evidence="2 3" key="1">
    <citation type="journal article" date="2019" name="Commun. Biol.">
        <title>The bagworm genome reveals a unique fibroin gene that provides high tensile strength.</title>
        <authorList>
            <person name="Kono N."/>
            <person name="Nakamura H."/>
            <person name="Ohtoshi R."/>
            <person name="Tomita M."/>
            <person name="Numata K."/>
            <person name="Arakawa K."/>
        </authorList>
    </citation>
    <scope>NUCLEOTIDE SEQUENCE [LARGE SCALE GENOMIC DNA]</scope>
</reference>
<keyword evidence="3" id="KW-1185">Reference proteome</keyword>
<dbReference type="Proteomes" id="UP000299102">
    <property type="component" value="Unassembled WGS sequence"/>
</dbReference>
<dbReference type="AlphaFoldDB" id="A0A4C1U3W9"/>
<evidence type="ECO:0000313" key="3">
    <source>
        <dbReference type="Proteomes" id="UP000299102"/>
    </source>
</evidence>